<evidence type="ECO:0000313" key="2">
    <source>
        <dbReference type="Proteomes" id="UP000001307"/>
    </source>
</evidence>
<dbReference type="Gene3D" id="2.10.70.10">
    <property type="entry name" value="Complement Module, domain 1"/>
    <property type="match status" value="1"/>
</dbReference>
<proteinExistence type="predicted"/>
<evidence type="ECO:0000313" key="1">
    <source>
        <dbReference type="EMBL" id="CBY06929.1"/>
    </source>
</evidence>
<keyword evidence="2" id="KW-1185">Reference proteome</keyword>
<protein>
    <submittedName>
        <fullName evidence="1">Uncharacterized protein</fullName>
    </submittedName>
</protein>
<dbReference type="EMBL" id="FN653016">
    <property type="protein sequence ID" value="CBY06929.1"/>
    <property type="molecule type" value="Genomic_DNA"/>
</dbReference>
<dbReference type="Proteomes" id="UP000001307">
    <property type="component" value="Unassembled WGS sequence"/>
</dbReference>
<sequence length="198" mass="22067">MDNNEMDCKSADGTQLDYPNGLANGFPEGTVCQAKCKETEIYGTWFSQTSKCECNDAGRCVFDENKIKRCEVAACTPDINALIGTFAEGFVNKNVIEGNDEAQFAELDCDEYWPDNHEDIRVAGKVKYGSKCRVKCKPGYVLAEEDAGQPHVEITCSNHHVFKTTYSIIFDVFDYYGDCGVEFWSDCSDMPSCKADTN</sequence>
<name>E4WTR2_OIKDI</name>
<gene>
    <name evidence="1" type="ORF">GSOID_T00006003001</name>
</gene>
<dbReference type="AlphaFoldDB" id="E4WTR2"/>
<reference evidence="1" key="1">
    <citation type="journal article" date="2010" name="Science">
        <title>Plasticity of animal genome architecture unmasked by rapid evolution of a pelagic tunicate.</title>
        <authorList>
            <person name="Denoeud F."/>
            <person name="Henriet S."/>
            <person name="Mungpakdee S."/>
            <person name="Aury J.M."/>
            <person name="Da Silva C."/>
            <person name="Brinkmann H."/>
            <person name="Mikhaleva J."/>
            <person name="Olsen L.C."/>
            <person name="Jubin C."/>
            <person name="Canestro C."/>
            <person name="Bouquet J.M."/>
            <person name="Danks G."/>
            <person name="Poulain J."/>
            <person name="Campsteijn C."/>
            <person name="Adamski M."/>
            <person name="Cross I."/>
            <person name="Yadetie F."/>
            <person name="Muffato M."/>
            <person name="Louis A."/>
            <person name="Butcher S."/>
            <person name="Tsagkogeorga G."/>
            <person name="Konrad A."/>
            <person name="Singh S."/>
            <person name="Jensen M.F."/>
            <person name="Cong E.H."/>
            <person name="Eikeseth-Otteraa H."/>
            <person name="Noel B."/>
            <person name="Anthouard V."/>
            <person name="Porcel B.M."/>
            <person name="Kachouri-Lafond R."/>
            <person name="Nishino A."/>
            <person name="Ugolini M."/>
            <person name="Chourrout P."/>
            <person name="Nishida H."/>
            <person name="Aasland R."/>
            <person name="Huzurbazar S."/>
            <person name="Westhof E."/>
            <person name="Delsuc F."/>
            <person name="Lehrach H."/>
            <person name="Reinhardt R."/>
            <person name="Weissenbach J."/>
            <person name="Roy S.W."/>
            <person name="Artiguenave F."/>
            <person name="Postlethwait J.H."/>
            <person name="Manak J.R."/>
            <person name="Thompson E.M."/>
            <person name="Jaillon O."/>
            <person name="Du Pasquier L."/>
            <person name="Boudinot P."/>
            <person name="Liberles D.A."/>
            <person name="Volff J.N."/>
            <person name="Philippe H."/>
            <person name="Lenhard B."/>
            <person name="Roest Crollius H."/>
            <person name="Wincker P."/>
            <person name="Chourrout D."/>
        </authorList>
    </citation>
    <scope>NUCLEOTIDE SEQUENCE [LARGE SCALE GENOMIC DNA]</scope>
</reference>
<accession>E4WTR2</accession>
<dbReference type="InParanoid" id="E4WTR2"/>
<organism evidence="1">
    <name type="scientific">Oikopleura dioica</name>
    <name type="common">Tunicate</name>
    <dbReference type="NCBI Taxonomy" id="34765"/>
    <lineage>
        <taxon>Eukaryota</taxon>
        <taxon>Metazoa</taxon>
        <taxon>Chordata</taxon>
        <taxon>Tunicata</taxon>
        <taxon>Appendicularia</taxon>
        <taxon>Copelata</taxon>
        <taxon>Oikopleuridae</taxon>
        <taxon>Oikopleura</taxon>
    </lineage>
</organism>